<reference evidence="1" key="1">
    <citation type="submission" date="2019-08" db="EMBL/GenBank/DDBJ databases">
        <authorList>
            <person name="Kucharzyk K."/>
            <person name="Murdoch R.W."/>
            <person name="Higgins S."/>
            <person name="Loffler F."/>
        </authorList>
    </citation>
    <scope>NUCLEOTIDE SEQUENCE</scope>
</reference>
<protein>
    <submittedName>
        <fullName evidence="1">Uncharacterized protein</fullName>
    </submittedName>
</protein>
<organism evidence="1">
    <name type="scientific">bioreactor metagenome</name>
    <dbReference type="NCBI Taxonomy" id="1076179"/>
    <lineage>
        <taxon>unclassified sequences</taxon>
        <taxon>metagenomes</taxon>
        <taxon>ecological metagenomes</taxon>
    </lineage>
</organism>
<sequence length="97" mass="10905">MLIYVKGLIGKLFKILPLRENEEKSLNEYLDSLWMEMSGAYMTFPILQESSEYVSALNIVGYLTTHSVSPKQCKREVFKAIGLVEKLSIQAGGDADD</sequence>
<dbReference type="AlphaFoldDB" id="A0A644VUY0"/>
<comment type="caution">
    <text evidence="1">The sequence shown here is derived from an EMBL/GenBank/DDBJ whole genome shotgun (WGS) entry which is preliminary data.</text>
</comment>
<name>A0A644VUY0_9ZZZZ</name>
<accession>A0A644VUY0</accession>
<proteinExistence type="predicted"/>
<dbReference type="EMBL" id="VSSQ01000453">
    <property type="protein sequence ID" value="MPL95077.1"/>
    <property type="molecule type" value="Genomic_DNA"/>
</dbReference>
<evidence type="ECO:0000313" key="1">
    <source>
        <dbReference type="EMBL" id="MPL95077.1"/>
    </source>
</evidence>
<gene>
    <name evidence="1" type="ORF">SDC9_41240</name>
</gene>